<name>A0A540UUI6_9BACL</name>
<keyword evidence="3" id="KW-1185">Reference proteome</keyword>
<dbReference type="EMBL" id="VIGD01000039">
    <property type="protein sequence ID" value="TQE88171.1"/>
    <property type="molecule type" value="Genomic_DNA"/>
</dbReference>
<keyword evidence="1" id="KW-0472">Membrane</keyword>
<keyword evidence="1" id="KW-0812">Transmembrane</keyword>
<organism evidence="2 3">
    <name type="scientific">Ureibacillus terrenus</name>
    <dbReference type="NCBI Taxonomy" id="118246"/>
    <lineage>
        <taxon>Bacteria</taxon>
        <taxon>Bacillati</taxon>
        <taxon>Bacillota</taxon>
        <taxon>Bacilli</taxon>
        <taxon>Bacillales</taxon>
        <taxon>Caryophanaceae</taxon>
        <taxon>Ureibacillus</taxon>
    </lineage>
</organism>
<gene>
    <name evidence="2" type="ORF">FKZ59_14060</name>
</gene>
<evidence type="ECO:0000313" key="3">
    <source>
        <dbReference type="Proteomes" id="UP000315753"/>
    </source>
</evidence>
<feature type="transmembrane region" description="Helical" evidence="1">
    <location>
        <begin position="12"/>
        <end position="33"/>
    </location>
</feature>
<keyword evidence="1" id="KW-1133">Transmembrane helix</keyword>
<proteinExistence type="predicted"/>
<dbReference type="OrthoDB" id="2427942at2"/>
<accession>A0A540UUI6</accession>
<protein>
    <submittedName>
        <fullName evidence="2">Uncharacterized protein</fullName>
    </submittedName>
</protein>
<sequence>MRKNMEKRNLNLIFMASNILIGVILGLFIVYSIKKEFNLSVFLGALTSTVVKSKLLCKFPFDRKHGPDDLTYGR</sequence>
<dbReference type="AlphaFoldDB" id="A0A540UUI6"/>
<evidence type="ECO:0000256" key="1">
    <source>
        <dbReference type="SAM" id="Phobius"/>
    </source>
</evidence>
<comment type="caution">
    <text evidence="2">The sequence shown here is derived from an EMBL/GenBank/DDBJ whole genome shotgun (WGS) entry which is preliminary data.</text>
</comment>
<dbReference type="Proteomes" id="UP000315753">
    <property type="component" value="Unassembled WGS sequence"/>
</dbReference>
<evidence type="ECO:0000313" key="2">
    <source>
        <dbReference type="EMBL" id="TQE88171.1"/>
    </source>
</evidence>
<reference evidence="2 3" key="1">
    <citation type="submission" date="2019-06" db="EMBL/GenBank/DDBJ databases">
        <title>Genome sequence of Ureibacillus terrenus.</title>
        <authorList>
            <person name="Maclea K.S."/>
            <person name="Simoes M."/>
        </authorList>
    </citation>
    <scope>NUCLEOTIDE SEQUENCE [LARGE SCALE GENOMIC DNA]</scope>
    <source>
        <strain evidence="2 3">ATCC BAA-384</strain>
    </source>
</reference>